<dbReference type="Gene3D" id="3.30.450.40">
    <property type="match status" value="1"/>
</dbReference>
<gene>
    <name evidence="5" type="ORF">SAMN05421819_1588</name>
</gene>
<evidence type="ECO:0000259" key="4">
    <source>
        <dbReference type="PROSITE" id="PS50109"/>
    </source>
</evidence>
<dbReference type="InterPro" id="IPR003018">
    <property type="entry name" value="GAF"/>
</dbReference>
<sequence length="402" mass="44441">MPHTTFAASNSLIEAPPPQYESLLSTTAHVLLMDADADTLCQRVFEAIRGPLQLDVYFHYLVSEDGTQLELASSGGNQTVRDALGTTLQFGEAICGTVAQTCLPMTATHVLSSNDPKTFLIRTFGIRCYSCKPLIIQGRIAGTLSFGSTHRDEFTSDENDLFGLIAKQVTIATERRMQNARLREMERLATLGRMSATLAHEINNPLETLNNILFLLRGSAADAESAEMLTRAEEQVERLAEISRRTLELFRGQKQVPQSVNLSQLVDELAANLHLPAHTRLVTSLEDSLIVSLVPGEMRQVLFNLILNAAHFSPEGQPVTLTLRQSSGFAEVRIRDEGMGISEETRRHLFEPFYTTRAEGGTGVGLWISREMVERAEGTLTFESNPDVRPGTEFIIRLPLAN</sequence>
<protein>
    <recommendedName>
        <fullName evidence="2">histidine kinase</fullName>
        <ecNumber evidence="2">2.7.13.3</ecNumber>
    </recommendedName>
</protein>
<accession>A0A1H5WI64</accession>
<evidence type="ECO:0000256" key="3">
    <source>
        <dbReference type="ARBA" id="ARBA00022553"/>
    </source>
</evidence>
<dbReference type="InterPro" id="IPR036097">
    <property type="entry name" value="HisK_dim/P_sf"/>
</dbReference>
<dbReference type="PRINTS" id="PR00344">
    <property type="entry name" value="BCTRLSENSOR"/>
</dbReference>
<dbReference type="SMART" id="SM00387">
    <property type="entry name" value="HATPase_c"/>
    <property type="match status" value="1"/>
</dbReference>
<dbReference type="Pfam" id="PF13185">
    <property type="entry name" value="GAF_2"/>
    <property type="match status" value="1"/>
</dbReference>
<dbReference type="SUPFAM" id="SSF55874">
    <property type="entry name" value="ATPase domain of HSP90 chaperone/DNA topoisomerase II/histidine kinase"/>
    <property type="match status" value="1"/>
</dbReference>
<dbReference type="InterPro" id="IPR005467">
    <property type="entry name" value="His_kinase_dom"/>
</dbReference>
<evidence type="ECO:0000313" key="5">
    <source>
        <dbReference type="EMBL" id="SEF99033.1"/>
    </source>
</evidence>
<dbReference type="SMART" id="SM00065">
    <property type="entry name" value="GAF"/>
    <property type="match status" value="1"/>
</dbReference>
<dbReference type="PANTHER" id="PTHR43065">
    <property type="entry name" value="SENSOR HISTIDINE KINASE"/>
    <property type="match status" value="1"/>
</dbReference>
<dbReference type="EMBL" id="FNVA01000002">
    <property type="protein sequence ID" value="SEF99033.1"/>
    <property type="molecule type" value="Genomic_DNA"/>
</dbReference>
<proteinExistence type="predicted"/>
<dbReference type="EC" id="2.7.13.3" evidence="2"/>
<name>A0A1H5WI64_9BACT</name>
<dbReference type="AlphaFoldDB" id="A0A1H5WI64"/>
<dbReference type="InterPro" id="IPR003594">
    <property type="entry name" value="HATPase_dom"/>
</dbReference>
<organism evidence="5 6">
    <name type="scientific">Bryocella elongata</name>
    <dbReference type="NCBI Taxonomy" id="863522"/>
    <lineage>
        <taxon>Bacteria</taxon>
        <taxon>Pseudomonadati</taxon>
        <taxon>Acidobacteriota</taxon>
        <taxon>Terriglobia</taxon>
        <taxon>Terriglobales</taxon>
        <taxon>Acidobacteriaceae</taxon>
        <taxon>Bryocella</taxon>
    </lineage>
</organism>
<evidence type="ECO:0000256" key="1">
    <source>
        <dbReference type="ARBA" id="ARBA00000085"/>
    </source>
</evidence>
<comment type="catalytic activity">
    <reaction evidence="1">
        <text>ATP + protein L-histidine = ADP + protein N-phospho-L-histidine.</text>
        <dbReference type="EC" id="2.7.13.3"/>
    </reaction>
</comment>
<keyword evidence="5" id="KW-0808">Transferase</keyword>
<dbReference type="Pfam" id="PF00512">
    <property type="entry name" value="HisKA"/>
    <property type="match status" value="1"/>
</dbReference>
<dbReference type="InterPro" id="IPR003661">
    <property type="entry name" value="HisK_dim/P_dom"/>
</dbReference>
<dbReference type="InterPro" id="IPR004358">
    <property type="entry name" value="Sig_transdc_His_kin-like_C"/>
</dbReference>
<dbReference type="InterPro" id="IPR036890">
    <property type="entry name" value="HATPase_C_sf"/>
</dbReference>
<dbReference type="PROSITE" id="PS50109">
    <property type="entry name" value="HIS_KIN"/>
    <property type="match status" value="1"/>
</dbReference>
<keyword evidence="3" id="KW-0597">Phosphoprotein</keyword>
<dbReference type="OrthoDB" id="224978at2"/>
<dbReference type="Pfam" id="PF02518">
    <property type="entry name" value="HATPase_c"/>
    <property type="match status" value="1"/>
</dbReference>
<reference evidence="5 6" key="1">
    <citation type="submission" date="2016-10" db="EMBL/GenBank/DDBJ databases">
        <authorList>
            <person name="de Groot N.N."/>
        </authorList>
    </citation>
    <scope>NUCLEOTIDE SEQUENCE [LARGE SCALE GENOMIC DNA]</scope>
    <source>
        <strain evidence="5 6">DSM 22489</strain>
    </source>
</reference>
<keyword evidence="6" id="KW-1185">Reference proteome</keyword>
<dbReference type="SMART" id="SM00388">
    <property type="entry name" value="HisKA"/>
    <property type="match status" value="1"/>
</dbReference>
<dbReference type="SUPFAM" id="SSF47384">
    <property type="entry name" value="Homodimeric domain of signal transducing histidine kinase"/>
    <property type="match status" value="1"/>
</dbReference>
<dbReference type="Gene3D" id="1.10.287.130">
    <property type="match status" value="1"/>
</dbReference>
<evidence type="ECO:0000256" key="2">
    <source>
        <dbReference type="ARBA" id="ARBA00012438"/>
    </source>
</evidence>
<dbReference type="RefSeq" id="WP_103932502.1">
    <property type="nucleotide sequence ID" value="NZ_FNVA01000002.1"/>
</dbReference>
<dbReference type="Proteomes" id="UP000236728">
    <property type="component" value="Unassembled WGS sequence"/>
</dbReference>
<dbReference type="InterPro" id="IPR029016">
    <property type="entry name" value="GAF-like_dom_sf"/>
</dbReference>
<dbReference type="Gene3D" id="3.30.565.10">
    <property type="entry name" value="Histidine kinase-like ATPase, C-terminal domain"/>
    <property type="match status" value="1"/>
</dbReference>
<dbReference type="GO" id="GO:0000155">
    <property type="term" value="F:phosphorelay sensor kinase activity"/>
    <property type="evidence" value="ECO:0007669"/>
    <property type="project" value="InterPro"/>
</dbReference>
<evidence type="ECO:0000313" key="6">
    <source>
        <dbReference type="Proteomes" id="UP000236728"/>
    </source>
</evidence>
<dbReference type="SUPFAM" id="SSF55781">
    <property type="entry name" value="GAF domain-like"/>
    <property type="match status" value="1"/>
</dbReference>
<keyword evidence="5" id="KW-0418">Kinase</keyword>
<dbReference type="CDD" id="cd00082">
    <property type="entry name" value="HisKA"/>
    <property type="match status" value="1"/>
</dbReference>
<feature type="domain" description="Histidine kinase" evidence="4">
    <location>
        <begin position="197"/>
        <end position="402"/>
    </location>
</feature>